<evidence type="ECO:0000256" key="1">
    <source>
        <dbReference type="SAM" id="MobiDB-lite"/>
    </source>
</evidence>
<dbReference type="EMBL" id="JAZHBM010000001">
    <property type="protein sequence ID" value="MEF3081014.1"/>
    <property type="molecule type" value="Genomic_DNA"/>
</dbReference>
<accession>A0ABU7WAM3</accession>
<comment type="caution">
    <text evidence="2">The sequence shown here is derived from an EMBL/GenBank/DDBJ whole genome shotgun (WGS) entry which is preliminary data.</text>
</comment>
<gene>
    <name evidence="2" type="ORF">V3391_02115</name>
</gene>
<name>A0ABU7WAM3_9GAMM</name>
<sequence length="70" mass="7613">MTQAHTPDTTRGPLETERAPDGPKTPGESSEKRDQDQRNDPESMPGALEGNPTRRSGDGTPDDPGNRKRD</sequence>
<organism evidence="2 3">
    <name type="scientific">Luteimonas flava</name>
    <dbReference type="NCBI Taxonomy" id="3115822"/>
    <lineage>
        <taxon>Bacteria</taxon>
        <taxon>Pseudomonadati</taxon>
        <taxon>Pseudomonadota</taxon>
        <taxon>Gammaproteobacteria</taxon>
        <taxon>Lysobacterales</taxon>
        <taxon>Lysobacteraceae</taxon>
        <taxon>Luteimonas</taxon>
    </lineage>
</organism>
<dbReference type="RefSeq" id="WP_332076773.1">
    <property type="nucleotide sequence ID" value="NZ_JAZHBM010000001.1"/>
</dbReference>
<proteinExistence type="predicted"/>
<dbReference type="Proteomes" id="UP001358324">
    <property type="component" value="Unassembled WGS sequence"/>
</dbReference>
<keyword evidence="3" id="KW-1185">Reference proteome</keyword>
<evidence type="ECO:0000313" key="3">
    <source>
        <dbReference type="Proteomes" id="UP001358324"/>
    </source>
</evidence>
<feature type="compositionally biased region" description="Basic and acidic residues" evidence="1">
    <location>
        <begin position="29"/>
        <end position="41"/>
    </location>
</feature>
<evidence type="ECO:0000313" key="2">
    <source>
        <dbReference type="EMBL" id="MEF3081014.1"/>
    </source>
</evidence>
<reference evidence="2 3" key="1">
    <citation type="submission" date="2024-01" db="EMBL/GenBank/DDBJ databases">
        <title>Novel species of the genus Luteimonas isolated from rivers.</title>
        <authorList>
            <person name="Lu H."/>
        </authorList>
    </citation>
    <scope>NUCLEOTIDE SEQUENCE [LARGE SCALE GENOMIC DNA]</scope>
    <source>
        <strain evidence="2 3">SMYT11W</strain>
    </source>
</reference>
<protein>
    <submittedName>
        <fullName evidence="2">Uncharacterized protein</fullName>
    </submittedName>
</protein>
<feature type="region of interest" description="Disordered" evidence="1">
    <location>
        <begin position="1"/>
        <end position="70"/>
    </location>
</feature>